<evidence type="ECO:0000256" key="2">
    <source>
        <dbReference type="ARBA" id="ARBA00023008"/>
    </source>
</evidence>
<dbReference type="PROSITE" id="PS51352">
    <property type="entry name" value="THIOREDOXIN_2"/>
    <property type="match status" value="1"/>
</dbReference>
<feature type="domain" description="Thioredoxin" evidence="5">
    <location>
        <begin position="1"/>
        <end position="90"/>
    </location>
</feature>
<feature type="binding site" evidence="3">
    <location>
        <position position="33"/>
    </location>
    <ligand>
        <name>Cu cation</name>
        <dbReference type="ChEBI" id="CHEBI:23378"/>
    </ligand>
</feature>
<feature type="non-terminal residue" evidence="6">
    <location>
        <position position="90"/>
    </location>
</feature>
<reference evidence="6 7" key="1">
    <citation type="submission" date="2017-11" db="EMBL/GenBank/DDBJ databases">
        <title>Evolution of Phototrophy in the Chloroflexi Phylum Driven by Horizontal Gene Transfer.</title>
        <authorList>
            <person name="Ward L.M."/>
            <person name="Hemp J."/>
            <person name="Shih P.M."/>
            <person name="Mcglynn S.E."/>
            <person name="Fischer W."/>
        </authorList>
    </citation>
    <scope>NUCLEOTIDE SEQUENCE [LARGE SCALE GENOMIC DNA]</scope>
    <source>
        <strain evidence="6">JP3_7</strain>
    </source>
</reference>
<feature type="disulfide bond" description="Redox-active" evidence="4">
    <location>
        <begin position="33"/>
        <end position="37"/>
    </location>
</feature>
<dbReference type="EMBL" id="PGTN01000538">
    <property type="protein sequence ID" value="PJF46022.1"/>
    <property type="molecule type" value="Genomic_DNA"/>
</dbReference>
<dbReference type="InterPro" id="IPR003782">
    <property type="entry name" value="SCO1/SenC"/>
</dbReference>
<keyword evidence="2 3" id="KW-0186">Copper</keyword>
<evidence type="ECO:0000313" key="6">
    <source>
        <dbReference type="EMBL" id="PJF46022.1"/>
    </source>
</evidence>
<proteinExistence type="inferred from homology"/>
<protein>
    <submittedName>
        <fullName evidence="6">SCO family protein</fullName>
    </submittedName>
</protein>
<name>A0A2M8Q891_9CHLR</name>
<dbReference type="CDD" id="cd02968">
    <property type="entry name" value="SCO"/>
    <property type="match status" value="1"/>
</dbReference>
<accession>A0A2M8Q891</accession>
<comment type="similarity">
    <text evidence="1">Belongs to the SCO1/2 family.</text>
</comment>
<keyword evidence="3" id="KW-0479">Metal-binding</keyword>
<dbReference type="PANTHER" id="PTHR12151:SF25">
    <property type="entry name" value="LINALOOL DEHYDRATASE_ISOMERASE DOMAIN-CONTAINING PROTEIN"/>
    <property type="match status" value="1"/>
</dbReference>
<evidence type="ECO:0000259" key="5">
    <source>
        <dbReference type="PROSITE" id="PS51352"/>
    </source>
</evidence>
<dbReference type="PANTHER" id="PTHR12151">
    <property type="entry name" value="ELECTRON TRANSPORT PROTIN SCO1/SENC FAMILY MEMBER"/>
    <property type="match status" value="1"/>
</dbReference>
<dbReference type="SUPFAM" id="SSF52833">
    <property type="entry name" value="Thioredoxin-like"/>
    <property type="match status" value="1"/>
</dbReference>
<dbReference type="Proteomes" id="UP000230790">
    <property type="component" value="Unassembled WGS sequence"/>
</dbReference>
<evidence type="ECO:0000313" key="7">
    <source>
        <dbReference type="Proteomes" id="UP000230790"/>
    </source>
</evidence>
<dbReference type="Pfam" id="PF02630">
    <property type="entry name" value="SCO1-SenC"/>
    <property type="match status" value="1"/>
</dbReference>
<keyword evidence="4" id="KW-1015">Disulfide bond</keyword>
<dbReference type="InterPro" id="IPR036249">
    <property type="entry name" value="Thioredoxin-like_sf"/>
</dbReference>
<sequence>MPDFALTNSDGSVTRLSDLRGKTVMLFFGYTHCPDVCPLALSEMRKVKAALGKDAERVAFVFVSVDGTRDTPEVLRRYVRIFDPDFIGLT</sequence>
<dbReference type="InterPro" id="IPR013766">
    <property type="entry name" value="Thioredoxin_domain"/>
</dbReference>
<comment type="caution">
    <text evidence="6">The sequence shown here is derived from an EMBL/GenBank/DDBJ whole genome shotgun (WGS) entry which is preliminary data.</text>
</comment>
<feature type="binding site" evidence="3">
    <location>
        <position position="37"/>
    </location>
    <ligand>
        <name>Cu cation</name>
        <dbReference type="ChEBI" id="CHEBI:23378"/>
    </ligand>
</feature>
<gene>
    <name evidence="6" type="ORF">CUN48_15920</name>
</gene>
<dbReference type="GO" id="GO:0046872">
    <property type="term" value="F:metal ion binding"/>
    <property type="evidence" value="ECO:0007669"/>
    <property type="project" value="UniProtKB-KW"/>
</dbReference>
<evidence type="ECO:0000256" key="1">
    <source>
        <dbReference type="ARBA" id="ARBA00010996"/>
    </source>
</evidence>
<organism evidence="6 7">
    <name type="scientific">Candidatus Thermofonsia Clade 3 bacterium</name>
    <dbReference type="NCBI Taxonomy" id="2364212"/>
    <lineage>
        <taxon>Bacteria</taxon>
        <taxon>Bacillati</taxon>
        <taxon>Chloroflexota</taxon>
        <taxon>Candidatus Thermofontia</taxon>
        <taxon>Candidatus Thermofonsia Clade 3</taxon>
    </lineage>
</organism>
<evidence type="ECO:0000256" key="4">
    <source>
        <dbReference type="PIRSR" id="PIRSR603782-2"/>
    </source>
</evidence>
<dbReference type="AlphaFoldDB" id="A0A2M8Q891"/>
<evidence type="ECO:0000256" key="3">
    <source>
        <dbReference type="PIRSR" id="PIRSR603782-1"/>
    </source>
</evidence>
<dbReference type="Gene3D" id="3.40.30.10">
    <property type="entry name" value="Glutaredoxin"/>
    <property type="match status" value="1"/>
</dbReference>